<dbReference type="EMBL" id="UGVI01000001">
    <property type="protein sequence ID" value="SUE15432.1"/>
    <property type="molecule type" value="Genomic_DNA"/>
</dbReference>
<reference evidence="2 3" key="1">
    <citation type="submission" date="2018-06" db="EMBL/GenBank/DDBJ databases">
        <authorList>
            <consortium name="Pathogen Informatics"/>
            <person name="Doyle S."/>
        </authorList>
    </citation>
    <scope>NUCLEOTIDE SEQUENCE [LARGE SCALE GENOMIC DNA]</scope>
    <source>
        <strain evidence="2 3">NCTC13296</strain>
    </source>
</reference>
<keyword evidence="3" id="KW-1185">Reference proteome</keyword>
<feature type="region of interest" description="Disordered" evidence="1">
    <location>
        <begin position="1"/>
        <end position="79"/>
    </location>
</feature>
<dbReference type="Proteomes" id="UP000254569">
    <property type="component" value="Unassembled WGS sequence"/>
</dbReference>
<protein>
    <submittedName>
        <fullName evidence="2">Uncharacterized protein</fullName>
    </submittedName>
</protein>
<sequence length="79" mass="8674">MASMEPFLPIKHTGSNEIDAADPGPGAPGSDPGPMPSGEQVDPEMAEREKEEFEKRMSEKRREKPVFRAPEVHPDSSGR</sequence>
<evidence type="ECO:0000256" key="1">
    <source>
        <dbReference type="SAM" id="MobiDB-lite"/>
    </source>
</evidence>
<proteinExistence type="predicted"/>
<feature type="compositionally biased region" description="Basic and acidic residues" evidence="1">
    <location>
        <begin position="45"/>
        <end position="79"/>
    </location>
</feature>
<feature type="compositionally biased region" description="Low complexity" evidence="1">
    <location>
        <begin position="21"/>
        <end position="38"/>
    </location>
</feature>
<dbReference type="AlphaFoldDB" id="A0A379LZW5"/>
<organism evidence="2 3">
    <name type="scientific">Rhodococcus gordoniae</name>
    <dbReference type="NCBI Taxonomy" id="223392"/>
    <lineage>
        <taxon>Bacteria</taxon>
        <taxon>Bacillati</taxon>
        <taxon>Actinomycetota</taxon>
        <taxon>Actinomycetes</taxon>
        <taxon>Mycobacteriales</taxon>
        <taxon>Nocardiaceae</taxon>
        <taxon>Rhodococcus</taxon>
    </lineage>
</organism>
<evidence type="ECO:0000313" key="3">
    <source>
        <dbReference type="Proteomes" id="UP000254569"/>
    </source>
</evidence>
<accession>A0A379LZW5</accession>
<evidence type="ECO:0000313" key="2">
    <source>
        <dbReference type="EMBL" id="SUE15432.1"/>
    </source>
</evidence>
<gene>
    <name evidence="2" type="ORF">NCTC13296_02294</name>
</gene>
<name>A0A379LZW5_9NOCA</name>